<organism evidence="3 4">
    <name type="scientific">Azotobacter bryophylli</name>
    <dbReference type="NCBI Taxonomy" id="1986537"/>
    <lineage>
        <taxon>Bacteria</taxon>
        <taxon>Pseudomonadati</taxon>
        <taxon>Pseudomonadota</taxon>
        <taxon>Gammaproteobacteria</taxon>
        <taxon>Pseudomonadales</taxon>
        <taxon>Pseudomonadaceae</taxon>
        <taxon>Azotobacter</taxon>
    </lineage>
</organism>
<evidence type="ECO:0000259" key="2">
    <source>
        <dbReference type="Pfam" id="PF22150"/>
    </source>
</evidence>
<dbReference type="Pfam" id="PF07963">
    <property type="entry name" value="N_methyl"/>
    <property type="match status" value="1"/>
</dbReference>
<evidence type="ECO:0000313" key="3">
    <source>
        <dbReference type="EMBL" id="MFC2973785.1"/>
    </source>
</evidence>
<dbReference type="EMBL" id="JBHRSJ010000034">
    <property type="protein sequence ID" value="MFC2973785.1"/>
    <property type="molecule type" value="Genomic_DNA"/>
</dbReference>
<feature type="transmembrane region" description="Helical" evidence="1">
    <location>
        <begin position="12"/>
        <end position="36"/>
    </location>
</feature>
<accession>A0ABV7AXK9</accession>
<dbReference type="RefSeq" id="WP_377815652.1">
    <property type="nucleotide sequence ID" value="NZ_JBHRSJ010000034.1"/>
</dbReference>
<dbReference type="Pfam" id="PF22150">
    <property type="entry name" value="Tt1218-like"/>
    <property type="match status" value="1"/>
</dbReference>
<feature type="domain" description="Type IV pilin Tt1218-like" evidence="2">
    <location>
        <begin position="36"/>
        <end position="74"/>
    </location>
</feature>
<evidence type="ECO:0000256" key="1">
    <source>
        <dbReference type="SAM" id="Phobius"/>
    </source>
</evidence>
<keyword evidence="1" id="KW-1133">Transmembrane helix</keyword>
<protein>
    <submittedName>
        <fullName evidence="3">Type IV pilus modification protein PilV</fullName>
    </submittedName>
</protein>
<dbReference type="NCBIfam" id="TIGR02532">
    <property type="entry name" value="IV_pilin_GFxxxE"/>
    <property type="match status" value="1"/>
</dbReference>
<dbReference type="PROSITE" id="PS00409">
    <property type="entry name" value="PROKAR_NTER_METHYL"/>
    <property type="match status" value="1"/>
</dbReference>
<reference evidence="4" key="1">
    <citation type="journal article" date="2019" name="Int. J. Syst. Evol. Microbiol.">
        <title>The Global Catalogue of Microorganisms (GCM) 10K type strain sequencing project: providing services to taxonomists for standard genome sequencing and annotation.</title>
        <authorList>
            <consortium name="The Broad Institute Genomics Platform"/>
            <consortium name="The Broad Institute Genome Sequencing Center for Infectious Disease"/>
            <person name="Wu L."/>
            <person name="Ma J."/>
        </authorList>
    </citation>
    <scope>NUCLEOTIDE SEQUENCE [LARGE SCALE GENOMIC DNA]</scope>
    <source>
        <strain evidence="4">KCTC 62195</strain>
    </source>
</reference>
<dbReference type="InterPro" id="IPR054402">
    <property type="entry name" value="Tt1218-like_dom"/>
</dbReference>
<proteinExistence type="predicted"/>
<name>A0ABV7AXK9_9GAMM</name>
<dbReference type="Proteomes" id="UP001595457">
    <property type="component" value="Unassembled WGS sequence"/>
</dbReference>
<comment type="caution">
    <text evidence="3">The sequence shown here is derived from an EMBL/GenBank/DDBJ whole genome shotgun (WGS) entry which is preliminary data.</text>
</comment>
<evidence type="ECO:0000313" key="4">
    <source>
        <dbReference type="Proteomes" id="UP001595457"/>
    </source>
</evidence>
<dbReference type="InterPro" id="IPR013362">
    <property type="entry name" value="Pilus_4_PilV"/>
</dbReference>
<dbReference type="InterPro" id="IPR012902">
    <property type="entry name" value="N_methyl_site"/>
</dbReference>
<dbReference type="NCBIfam" id="TIGR02523">
    <property type="entry name" value="type_IV_pilV"/>
    <property type="match status" value="1"/>
</dbReference>
<keyword evidence="4" id="KW-1185">Reference proteome</keyword>
<keyword evidence="1" id="KW-0472">Membrane</keyword>
<gene>
    <name evidence="3" type="primary">pilV</name>
    <name evidence="3" type="ORF">ACFOJE_16390</name>
</gene>
<keyword evidence="1" id="KW-0812">Transmembrane</keyword>
<sequence length="187" mass="19951">MFLMSWQNRSSGFTLVEVLVALVIFLVSALGIAGLVTRTLQQETESYQRVQALILLQDMQERLGANRAAVSCYAGSDTLGTGFSGTFTCSAGTAGQQTIAVSDLQQWDNSLKGAAEKSGTTNVGALIGARGCIRVVDASQQIYRITIAWQGVGETVISANNCGENQYGKETLRRTVSAQVRFGKLSS</sequence>